<feature type="transmembrane region" description="Helical" evidence="9">
    <location>
        <begin position="26"/>
        <end position="44"/>
    </location>
</feature>
<dbReference type="InterPro" id="IPR005828">
    <property type="entry name" value="MFS_sugar_transport-like"/>
</dbReference>
<organism evidence="11 12">
    <name type="scientific">Halocaridina rubra</name>
    <name type="common">Hawaiian red shrimp</name>
    <dbReference type="NCBI Taxonomy" id="373956"/>
    <lineage>
        <taxon>Eukaryota</taxon>
        <taxon>Metazoa</taxon>
        <taxon>Ecdysozoa</taxon>
        <taxon>Arthropoda</taxon>
        <taxon>Crustacea</taxon>
        <taxon>Multicrustacea</taxon>
        <taxon>Malacostraca</taxon>
        <taxon>Eumalacostraca</taxon>
        <taxon>Eucarida</taxon>
        <taxon>Decapoda</taxon>
        <taxon>Pleocyemata</taxon>
        <taxon>Caridea</taxon>
        <taxon>Atyoidea</taxon>
        <taxon>Atyidae</taxon>
        <taxon>Halocaridina</taxon>
    </lineage>
</organism>
<evidence type="ECO:0000256" key="8">
    <source>
        <dbReference type="SAM" id="Coils"/>
    </source>
</evidence>
<comment type="caution">
    <text evidence="11">The sequence shown here is derived from an EMBL/GenBank/DDBJ whole genome shotgun (WGS) entry which is preliminary data.</text>
</comment>
<evidence type="ECO:0000256" key="4">
    <source>
        <dbReference type="ARBA" id="ARBA00022597"/>
    </source>
</evidence>
<feature type="transmembrane region" description="Helical" evidence="9">
    <location>
        <begin position="310"/>
        <end position="335"/>
    </location>
</feature>
<feature type="transmembrane region" description="Helical" evidence="9">
    <location>
        <begin position="379"/>
        <end position="398"/>
    </location>
</feature>
<evidence type="ECO:0000256" key="9">
    <source>
        <dbReference type="SAM" id="Phobius"/>
    </source>
</evidence>
<evidence type="ECO:0000256" key="6">
    <source>
        <dbReference type="ARBA" id="ARBA00022989"/>
    </source>
</evidence>
<feature type="transmembrane region" description="Helical" evidence="9">
    <location>
        <begin position="347"/>
        <end position="367"/>
    </location>
</feature>
<accession>A0AAN8ZX53</accession>
<comment type="subcellular location">
    <subcellularLocation>
        <location evidence="1">Cell membrane</location>
        <topology evidence="1">Multi-pass membrane protein</topology>
    </subcellularLocation>
</comment>
<name>A0AAN8ZX53_HALRR</name>
<dbReference type="GO" id="GO:0005886">
    <property type="term" value="C:plasma membrane"/>
    <property type="evidence" value="ECO:0007669"/>
    <property type="project" value="UniProtKB-SubCell"/>
</dbReference>
<gene>
    <name evidence="11" type="ORF">SK128_010982</name>
</gene>
<dbReference type="Pfam" id="PF00083">
    <property type="entry name" value="Sugar_tr"/>
    <property type="match status" value="1"/>
</dbReference>
<evidence type="ECO:0000256" key="1">
    <source>
        <dbReference type="ARBA" id="ARBA00004651"/>
    </source>
</evidence>
<protein>
    <recommendedName>
        <fullName evidence="10">Major facilitator superfamily (MFS) profile domain-containing protein</fullName>
    </recommendedName>
</protein>
<dbReference type="InterPro" id="IPR036259">
    <property type="entry name" value="MFS_trans_sf"/>
</dbReference>
<dbReference type="AlphaFoldDB" id="A0AAN8ZX53"/>
<dbReference type="InterPro" id="IPR020846">
    <property type="entry name" value="MFS_dom"/>
</dbReference>
<evidence type="ECO:0000313" key="11">
    <source>
        <dbReference type="EMBL" id="KAK7066654.1"/>
    </source>
</evidence>
<dbReference type="SUPFAM" id="SSF103473">
    <property type="entry name" value="MFS general substrate transporter"/>
    <property type="match status" value="1"/>
</dbReference>
<evidence type="ECO:0000313" key="12">
    <source>
        <dbReference type="Proteomes" id="UP001381693"/>
    </source>
</evidence>
<keyword evidence="7 9" id="KW-0472">Membrane</keyword>
<feature type="transmembrane region" description="Helical" evidence="9">
    <location>
        <begin position="256"/>
        <end position="277"/>
    </location>
</feature>
<dbReference type="GO" id="GO:0022857">
    <property type="term" value="F:transmembrane transporter activity"/>
    <property type="evidence" value="ECO:0007669"/>
    <property type="project" value="InterPro"/>
</dbReference>
<dbReference type="FunFam" id="1.20.1250.20:FF:000218">
    <property type="entry name" value="facilitated trehalose transporter Tret1"/>
    <property type="match status" value="1"/>
</dbReference>
<feature type="domain" description="Major facilitator superfamily (MFS) profile" evidence="10">
    <location>
        <begin position="1"/>
        <end position="401"/>
    </location>
</feature>
<keyword evidence="3" id="KW-1003">Cell membrane</keyword>
<dbReference type="PANTHER" id="PTHR48021">
    <property type="match status" value="1"/>
</dbReference>
<keyword evidence="8" id="KW-0175">Coiled coil</keyword>
<reference evidence="11 12" key="1">
    <citation type="submission" date="2023-11" db="EMBL/GenBank/DDBJ databases">
        <title>Halocaridina rubra genome assembly.</title>
        <authorList>
            <person name="Smith C."/>
        </authorList>
    </citation>
    <scope>NUCLEOTIDE SEQUENCE [LARGE SCALE GENOMIC DNA]</scope>
    <source>
        <strain evidence="11">EP-1</strain>
        <tissue evidence="11">Whole</tissue>
    </source>
</reference>
<keyword evidence="5 9" id="KW-0812">Transmembrane</keyword>
<evidence type="ECO:0000259" key="10">
    <source>
        <dbReference type="PROSITE" id="PS50850"/>
    </source>
</evidence>
<feature type="transmembrane region" description="Helical" evidence="9">
    <location>
        <begin position="191"/>
        <end position="209"/>
    </location>
</feature>
<sequence length="406" mass="44547">MMFIGTLPGFVFSGWLVAWLGRRKSMMVLAFPASVGWLLVALAINSSMILVGRFTVGIAYAIMSVSVRTYLVEISDTAIRGAAGLTTEVMKGIGAISVIGLGIILPWYHVAFVSTAHILLYGLFIVPLLPESPTHLLVKGKEEKARQILLRLRGKHVNLDEEIQQLKAKNERIDGESGWKILAKSNILKKCSIVFGLFLISNFCGSEVIRANALRMLQTSGLSLDKELSTIYIFVLLLGGNIAQALIIDRIGRRKCLVLSLLLLLIAYAVLGSYVFLQSQEIDGIHLLPEGNVTTPDEGIGMAISNTWNWIPTVCLMVAAFSVSLGIGPIPWTLSVEYFPTHIRSQMMSICTFVGNLLSFVALQIYSPLQVLLTPAGLYWSYSCFALIGIIYTFIFVVETKGKRVG</sequence>
<keyword evidence="12" id="KW-1185">Reference proteome</keyword>
<dbReference type="PROSITE" id="PS50850">
    <property type="entry name" value="MFS"/>
    <property type="match status" value="1"/>
</dbReference>
<evidence type="ECO:0000256" key="2">
    <source>
        <dbReference type="ARBA" id="ARBA00022448"/>
    </source>
</evidence>
<dbReference type="PANTHER" id="PTHR48021:SF1">
    <property type="entry name" value="GH07001P-RELATED"/>
    <property type="match status" value="1"/>
</dbReference>
<evidence type="ECO:0000256" key="5">
    <source>
        <dbReference type="ARBA" id="ARBA00022692"/>
    </source>
</evidence>
<keyword evidence="2" id="KW-0813">Transport</keyword>
<evidence type="ECO:0000256" key="3">
    <source>
        <dbReference type="ARBA" id="ARBA00022475"/>
    </source>
</evidence>
<feature type="transmembrane region" description="Helical" evidence="9">
    <location>
        <begin position="229"/>
        <end position="249"/>
    </location>
</feature>
<dbReference type="InterPro" id="IPR050549">
    <property type="entry name" value="MFS_Trehalose_Transporter"/>
</dbReference>
<keyword evidence="4" id="KW-0762">Sugar transport</keyword>
<dbReference type="Proteomes" id="UP001381693">
    <property type="component" value="Unassembled WGS sequence"/>
</dbReference>
<feature type="transmembrane region" description="Helical" evidence="9">
    <location>
        <begin position="92"/>
        <end position="112"/>
    </location>
</feature>
<feature type="transmembrane region" description="Helical" evidence="9">
    <location>
        <begin position="50"/>
        <end position="71"/>
    </location>
</feature>
<dbReference type="EMBL" id="JAXCGZ010019082">
    <property type="protein sequence ID" value="KAK7066654.1"/>
    <property type="molecule type" value="Genomic_DNA"/>
</dbReference>
<dbReference type="Gene3D" id="1.20.1250.20">
    <property type="entry name" value="MFS general substrate transporter like domains"/>
    <property type="match status" value="1"/>
</dbReference>
<feature type="transmembrane region" description="Helical" evidence="9">
    <location>
        <begin position="118"/>
        <end position="138"/>
    </location>
</feature>
<feature type="coiled-coil region" evidence="8">
    <location>
        <begin position="149"/>
        <end position="176"/>
    </location>
</feature>
<proteinExistence type="predicted"/>
<evidence type="ECO:0000256" key="7">
    <source>
        <dbReference type="ARBA" id="ARBA00023136"/>
    </source>
</evidence>
<keyword evidence="6 9" id="KW-1133">Transmembrane helix</keyword>